<evidence type="ECO:0000313" key="1">
    <source>
        <dbReference type="EMBL" id="AXH12558.1"/>
    </source>
</evidence>
<keyword evidence="4" id="KW-1185">Reference proteome</keyword>
<organism evidence="2 4">
    <name type="scientific">Halarcobacter bivalviorum</name>
    <dbReference type="NCBI Taxonomy" id="663364"/>
    <lineage>
        <taxon>Bacteria</taxon>
        <taxon>Pseudomonadati</taxon>
        <taxon>Campylobacterota</taxon>
        <taxon>Epsilonproteobacteria</taxon>
        <taxon>Campylobacterales</taxon>
        <taxon>Arcobacteraceae</taxon>
        <taxon>Halarcobacter</taxon>
    </lineage>
</organism>
<dbReference type="AlphaFoldDB" id="A0AAX2AAQ7"/>
<dbReference type="Pfam" id="PF11342">
    <property type="entry name" value="DUF3144"/>
    <property type="match status" value="1"/>
</dbReference>
<evidence type="ECO:0000313" key="3">
    <source>
        <dbReference type="Proteomes" id="UP000253850"/>
    </source>
</evidence>
<name>A0AAX2AAQ7_9BACT</name>
<dbReference type="Gene3D" id="1.10.287.3020">
    <property type="match status" value="1"/>
</dbReference>
<reference evidence="1 3" key="2">
    <citation type="submission" date="2018-07" db="EMBL/GenBank/DDBJ databases">
        <title>Complete genome of the Arcobacter bivalviorum type strain LMG 26154.</title>
        <authorList>
            <person name="Miller W.G."/>
            <person name="Yee E."/>
            <person name="Bono J.L."/>
        </authorList>
    </citation>
    <scope>NUCLEOTIDE SEQUENCE [LARGE SCALE GENOMIC DNA]</scope>
    <source>
        <strain evidence="1 3">LMG 26154</strain>
    </source>
</reference>
<evidence type="ECO:0000313" key="4">
    <source>
        <dbReference type="Proteomes" id="UP000289193"/>
    </source>
</evidence>
<reference evidence="2 4" key="1">
    <citation type="submission" date="2017-10" db="EMBL/GenBank/DDBJ databases">
        <title>Genomics of the genus Arcobacter.</title>
        <authorList>
            <person name="Perez-Cataluna A."/>
            <person name="Figueras M.J."/>
        </authorList>
    </citation>
    <scope>NUCLEOTIDE SEQUENCE [LARGE SCALE GENOMIC DNA]</scope>
    <source>
        <strain evidence="2 4">CECT 7835</strain>
    </source>
</reference>
<gene>
    <name evidence="1" type="ORF">ABIV_1567</name>
    <name evidence="2" type="ORF">CRV05_04360</name>
</gene>
<accession>A0AAX2AAQ7</accession>
<dbReference type="Proteomes" id="UP000253850">
    <property type="component" value="Chromosome"/>
</dbReference>
<protein>
    <submittedName>
        <fullName evidence="1">DUF3144 domain-containing protein</fullName>
    </submittedName>
</protein>
<proteinExistence type="predicted"/>
<dbReference type="EMBL" id="CP031217">
    <property type="protein sequence ID" value="AXH12558.1"/>
    <property type="molecule type" value="Genomic_DNA"/>
</dbReference>
<dbReference type="RefSeq" id="WP_114839386.1">
    <property type="nucleotide sequence ID" value="NZ_CP031217.1"/>
</dbReference>
<sequence>MENKQEFVRRADEHIQTANAQINEYVTPGEVSASFMYGVARFNAWLAAREYKSAEDFQAEKEKAMEYFISEYKKMLEEHIDNHIQNFDFN</sequence>
<dbReference type="KEGG" id="hbv:ABIV_1567"/>
<evidence type="ECO:0000313" key="2">
    <source>
        <dbReference type="EMBL" id="RXK10516.1"/>
    </source>
</evidence>
<dbReference type="InterPro" id="IPR021490">
    <property type="entry name" value="DUF3144"/>
</dbReference>
<dbReference type="EMBL" id="PDKM01000002">
    <property type="protein sequence ID" value="RXK10516.1"/>
    <property type="molecule type" value="Genomic_DNA"/>
</dbReference>
<dbReference type="Proteomes" id="UP000289193">
    <property type="component" value="Unassembled WGS sequence"/>
</dbReference>